<keyword evidence="8" id="KW-0406">Ion transport</keyword>
<dbReference type="GO" id="GO:0006826">
    <property type="term" value="P:iron ion transport"/>
    <property type="evidence" value="ECO:0007669"/>
    <property type="project" value="UniProtKB-KW"/>
</dbReference>
<reference evidence="12 13" key="1">
    <citation type="submission" date="2018-03" db="EMBL/GenBank/DDBJ databases">
        <title>Genomic Encyclopedia of Archaeal and Bacterial Type Strains, Phase II (KMG-II): from individual species to whole genera.</title>
        <authorList>
            <person name="Goeker M."/>
        </authorList>
    </citation>
    <scope>NUCLEOTIDE SEQUENCE [LARGE SCALE GENOMIC DNA]</scope>
    <source>
        <strain evidence="12 13">DSM 27267</strain>
    </source>
</reference>
<dbReference type="Gene3D" id="3.40.50.300">
    <property type="entry name" value="P-loop containing nucleotide triphosphate hydrolases"/>
    <property type="match status" value="1"/>
</dbReference>
<dbReference type="Proteomes" id="UP000396862">
    <property type="component" value="Unassembled WGS sequence"/>
</dbReference>
<keyword evidence="14" id="KW-1185">Reference proteome</keyword>
<organism evidence="12 13">
    <name type="scientific">Prolixibacter denitrificans</name>
    <dbReference type="NCBI Taxonomy" id="1541063"/>
    <lineage>
        <taxon>Bacteria</taxon>
        <taxon>Pseudomonadati</taxon>
        <taxon>Bacteroidota</taxon>
        <taxon>Bacteroidia</taxon>
        <taxon>Marinilabiliales</taxon>
        <taxon>Prolixibacteraceae</taxon>
        <taxon>Prolixibacter</taxon>
    </lineage>
</organism>
<dbReference type="CDD" id="cd03214">
    <property type="entry name" value="ABC_Iron-Siderophores_B12_Hemin"/>
    <property type="match status" value="1"/>
</dbReference>
<dbReference type="FunFam" id="3.40.50.300:FF:000134">
    <property type="entry name" value="Iron-enterobactin ABC transporter ATP-binding protein"/>
    <property type="match status" value="1"/>
</dbReference>
<protein>
    <submittedName>
        <fullName evidence="11 12">ATP-binding protein</fullName>
    </submittedName>
</protein>
<keyword evidence="6 12" id="KW-0067">ATP-binding</keyword>
<dbReference type="PANTHER" id="PTHR42771:SF3">
    <property type="entry name" value="PETROBACTIN IMPORT ATP-BINDING PROTEIN YCLP"/>
    <property type="match status" value="1"/>
</dbReference>
<name>A0A2P8CAU3_9BACT</name>
<evidence type="ECO:0000313" key="13">
    <source>
        <dbReference type="Proteomes" id="UP000240621"/>
    </source>
</evidence>
<dbReference type="PANTHER" id="PTHR42771">
    <property type="entry name" value="IRON(3+)-HYDROXAMATE IMPORT ATP-BINDING PROTEIN FHUC"/>
    <property type="match status" value="1"/>
</dbReference>
<dbReference type="InterPro" id="IPR051535">
    <property type="entry name" value="Siderophore_ABC-ATPase"/>
</dbReference>
<dbReference type="RefSeq" id="WP_106542879.1">
    <property type="nucleotide sequence ID" value="NZ_BLAU01000001.1"/>
</dbReference>
<evidence type="ECO:0000256" key="9">
    <source>
        <dbReference type="ARBA" id="ARBA00023136"/>
    </source>
</evidence>
<dbReference type="Proteomes" id="UP000240621">
    <property type="component" value="Unassembled WGS sequence"/>
</dbReference>
<evidence type="ECO:0000256" key="2">
    <source>
        <dbReference type="ARBA" id="ARBA00022448"/>
    </source>
</evidence>
<dbReference type="InterPro" id="IPR027417">
    <property type="entry name" value="P-loop_NTPase"/>
</dbReference>
<evidence type="ECO:0000313" key="11">
    <source>
        <dbReference type="EMBL" id="GET22685.1"/>
    </source>
</evidence>
<accession>A0A2P8CAU3</accession>
<dbReference type="Pfam" id="PF00005">
    <property type="entry name" value="ABC_tran"/>
    <property type="match status" value="1"/>
</dbReference>
<evidence type="ECO:0000256" key="1">
    <source>
        <dbReference type="ARBA" id="ARBA00004202"/>
    </source>
</evidence>
<dbReference type="SUPFAM" id="SSF52540">
    <property type="entry name" value="P-loop containing nucleoside triphosphate hydrolases"/>
    <property type="match status" value="1"/>
</dbReference>
<keyword evidence="3" id="KW-1003">Cell membrane</keyword>
<dbReference type="OrthoDB" id="9787851at2"/>
<dbReference type="AlphaFoldDB" id="A0A2P8CAU3"/>
<dbReference type="SMART" id="SM00382">
    <property type="entry name" value="AAA"/>
    <property type="match status" value="1"/>
</dbReference>
<dbReference type="GO" id="GO:0005886">
    <property type="term" value="C:plasma membrane"/>
    <property type="evidence" value="ECO:0007669"/>
    <property type="project" value="UniProtKB-SubCell"/>
</dbReference>
<evidence type="ECO:0000259" key="10">
    <source>
        <dbReference type="PROSITE" id="PS50893"/>
    </source>
</evidence>
<dbReference type="GO" id="GO:0016887">
    <property type="term" value="F:ATP hydrolysis activity"/>
    <property type="evidence" value="ECO:0007669"/>
    <property type="project" value="InterPro"/>
</dbReference>
<dbReference type="InterPro" id="IPR003439">
    <property type="entry name" value="ABC_transporter-like_ATP-bd"/>
</dbReference>
<dbReference type="EMBL" id="BLAU01000001">
    <property type="protein sequence ID" value="GET22685.1"/>
    <property type="molecule type" value="Genomic_DNA"/>
</dbReference>
<evidence type="ECO:0000256" key="3">
    <source>
        <dbReference type="ARBA" id="ARBA00022475"/>
    </source>
</evidence>
<reference evidence="11 14" key="2">
    <citation type="submission" date="2019-10" db="EMBL/GenBank/DDBJ databases">
        <title>Prolixibacter strains distinguished by the presence of nitrate reductase genes were adept at nitrate-dependent anaerobic corrosion of metallic iron and carbon steel.</title>
        <authorList>
            <person name="Iino T."/>
            <person name="Shono N."/>
            <person name="Ito K."/>
            <person name="Nakamura R."/>
            <person name="Sueoka K."/>
            <person name="Harayama S."/>
            <person name="Ohkuma M."/>
        </authorList>
    </citation>
    <scope>NUCLEOTIDE SEQUENCE [LARGE SCALE GENOMIC DNA]</scope>
    <source>
        <strain evidence="11 14">MIC1-1</strain>
    </source>
</reference>
<evidence type="ECO:0000256" key="8">
    <source>
        <dbReference type="ARBA" id="ARBA00023065"/>
    </source>
</evidence>
<evidence type="ECO:0000313" key="14">
    <source>
        <dbReference type="Proteomes" id="UP000396862"/>
    </source>
</evidence>
<evidence type="ECO:0000256" key="5">
    <source>
        <dbReference type="ARBA" id="ARBA00022741"/>
    </source>
</evidence>
<evidence type="ECO:0000313" key="12">
    <source>
        <dbReference type="EMBL" id="PSK82093.1"/>
    </source>
</evidence>
<keyword evidence="7" id="KW-0408">Iron</keyword>
<dbReference type="InterPro" id="IPR003593">
    <property type="entry name" value="AAA+_ATPase"/>
</dbReference>
<dbReference type="GO" id="GO:0005524">
    <property type="term" value="F:ATP binding"/>
    <property type="evidence" value="ECO:0007669"/>
    <property type="project" value="UniProtKB-KW"/>
</dbReference>
<keyword evidence="9" id="KW-0472">Membrane</keyword>
<comment type="subcellular location">
    <subcellularLocation>
        <location evidence="1">Cell membrane</location>
        <topology evidence="1">Peripheral membrane protein</topology>
    </subcellularLocation>
</comment>
<keyword evidence="2" id="KW-0813">Transport</keyword>
<feature type="domain" description="ABC transporter" evidence="10">
    <location>
        <begin position="7"/>
        <end position="248"/>
    </location>
</feature>
<evidence type="ECO:0000256" key="6">
    <source>
        <dbReference type="ARBA" id="ARBA00022840"/>
    </source>
</evidence>
<comment type="caution">
    <text evidence="12">The sequence shown here is derived from an EMBL/GenBank/DDBJ whole genome shotgun (WGS) entry which is preliminary data.</text>
</comment>
<evidence type="ECO:0000256" key="7">
    <source>
        <dbReference type="ARBA" id="ARBA00023004"/>
    </source>
</evidence>
<keyword evidence="4" id="KW-0410">Iron transport</keyword>
<dbReference type="PROSITE" id="PS50893">
    <property type="entry name" value="ABC_TRANSPORTER_2"/>
    <property type="match status" value="1"/>
</dbReference>
<gene>
    <name evidence="12" type="ORF">CLV93_107208</name>
    <name evidence="11" type="ORF">JCM18694_29310</name>
</gene>
<dbReference type="EMBL" id="PYGC01000007">
    <property type="protein sequence ID" value="PSK82093.1"/>
    <property type="molecule type" value="Genomic_DNA"/>
</dbReference>
<proteinExistence type="predicted"/>
<evidence type="ECO:0000256" key="4">
    <source>
        <dbReference type="ARBA" id="ARBA00022496"/>
    </source>
</evidence>
<sequence length="334" mass="37543">MSDSKTIKLNQVSVGYRDSRGKERIVKSNISLGAEKGELVALIGGNGIGKSTLLRTLAGFQPPINGDIIVSGKSIASYREKELATTLSFVSTEIIRVANLSVFEMVALGRFPHTNWFGKLTDEDRRIVNESIGMVGLNGYQSRPINQISDGERQRAMIARTLAQDTDIIVLDEPTAFLDVPNKYEVVSILHHLAREKNKTIIFSTHDLNIAVSEVDMIWLMLQDDVVQGAPEDLILNGQFPLLFQKSDLVFDMEKGDFRIKRRPKLTARLTGAGSELLWTQKALERNGLEMNNEADTEIEITVRSEPPCWQVRTTNGEKTFYSVYHLCRYLREL</sequence>
<keyword evidence="5" id="KW-0547">Nucleotide-binding</keyword>